<gene>
    <name evidence="2" type="ORF">AVDCRST_MAG08-33</name>
</gene>
<proteinExistence type="predicted"/>
<reference evidence="2" key="1">
    <citation type="submission" date="2020-02" db="EMBL/GenBank/DDBJ databases">
        <authorList>
            <person name="Meier V. D."/>
        </authorList>
    </citation>
    <scope>NUCLEOTIDE SEQUENCE</scope>
    <source>
        <strain evidence="2">AVDCRST_MAG08</strain>
    </source>
</reference>
<evidence type="ECO:0000313" key="2">
    <source>
        <dbReference type="EMBL" id="CAA9209535.1"/>
    </source>
</evidence>
<feature type="compositionally biased region" description="Basic residues" evidence="1">
    <location>
        <begin position="232"/>
        <end position="251"/>
    </location>
</feature>
<dbReference type="EMBL" id="CADCTG010000003">
    <property type="protein sequence ID" value="CAA9209535.1"/>
    <property type="molecule type" value="Genomic_DNA"/>
</dbReference>
<feature type="compositionally biased region" description="Basic and acidic residues" evidence="1">
    <location>
        <begin position="276"/>
        <end position="304"/>
    </location>
</feature>
<accession>A0A6J4H120</accession>
<dbReference type="AlphaFoldDB" id="A0A6J4H120"/>
<sequence>VRHRHHRGLAARPEGRERRRVGFLARAVRRADGHDRLPGRRALRALPRLHHEATLLRALRLGLQPADRLRRAALLRARRLFRHGRLHRRVLGEGARPVARVGDPGRRRRRWPPRRGVRLGGHPPAGHLLRHDHPGAGADGVLLLRPGAVHRRRGRHPGHPTRQLPRRGAARPRHGHVLAGRGHLPRRLPADTPHCPLALRAGAEGHPRERAAHHLSRVQDGPVQAGGLHPLHCPRRRGGRHQVARVRHRHPDGRPLGHERRGGADDSRGRPRHHLRAGDRRGGDRDHAELPGRARRLGHGDPRRDLRRLRARLPPRHHRRAGQPAEGEAV</sequence>
<feature type="compositionally biased region" description="Basic residues" evidence="1">
    <location>
        <begin position="106"/>
        <end position="117"/>
    </location>
</feature>
<feature type="compositionally biased region" description="Basic and acidic residues" evidence="1">
    <location>
        <begin position="203"/>
        <end position="212"/>
    </location>
</feature>
<protein>
    <submittedName>
        <fullName evidence="2">Branched-chain amino acid transport system permease protein LivM</fullName>
    </submittedName>
</protein>
<evidence type="ECO:0000256" key="1">
    <source>
        <dbReference type="SAM" id="MobiDB-lite"/>
    </source>
</evidence>
<feature type="non-terminal residue" evidence="2">
    <location>
        <position position="330"/>
    </location>
</feature>
<feature type="compositionally biased region" description="Basic residues" evidence="1">
    <location>
        <begin position="305"/>
        <end position="321"/>
    </location>
</feature>
<organism evidence="2">
    <name type="scientific">uncultured Acetobacteraceae bacterium</name>
    <dbReference type="NCBI Taxonomy" id="169975"/>
    <lineage>
        <taxon>Bacteria</taxon>
        <taxon>Pseudomonadati</taxon>
        <taxon>Pseudomonadota</taxon>
        <taxon>Alphaproteobacteria</taxon>
        <taxon>Acetobacterales</taxon>
        <taxon>Acetobacteraceae</taxon>
        <taxon>environmental samples</taxon>
    </lineage>
</organism>
<feature type="compositionally biased region" description="Basic and acidic residues" evidence="1">
    <location>
        <begin position="252"/>
        <end position="269"/>
    </location>
</feature>
<feature type="region of interest" description="Disordered" evidence="1">
    <location>
        <begin position="97"/>
        <end position="127"/>
    </location>
</feature>
<feature type="region of interest" description="Disordered" evidence="1">
    <location>
        <begin position="150"/>
        <end position="330"/>
    </location>
</feature>
<name>A0A6J4H120_9PROT</name>
<feature type="non-terminal residue" evidence="2">
    <location>
        <position position="1"/>
    </location>
</feature>
<feature type="compositionally biased region" description="Basic residues" evidence="1">
    <location>
        <begin position="150"/>
        <end position="176"/>
    </location>
</feature>